<dbReference type="OrthoDB" id="127322at2759"/>
<accession>A0A9W7CYN5</accession>
<organism evidence="8 9">
    <name type="scientific">Phytophthora fragariaefolia</name>
    <dbReference type="NCBI Taxonomy" id="1490495"/>
    <lineage>
        <taxon>Eukaryota</taxon>
        <taxon>Sar</taxon>
        <taxon>Stramenopiles</taxon>
        <taxon>Oomycota</taxon>
        <taxon>Peronosporomycetes</taxon>
        <taxon>Peronosporales</taxon>
        <taxon>Peronosporaceae</taxon>
        <taxon>Phytophthora</taxon>
    </lineage>
</organism>
<proteinExistence type="inferred from homology"/>
<evidence type="ECO:0000256" key="6">
    <source>
        <dbReference type="ARBA" id="ARBA00023026"/>
    </source>
</evidence>
<dbReference type="AlphaFoldDB" id="A0A9W7CYN5"/>
<evidence type="ECO:0000256" key="3">
    <source>
        <dbReference type="ARBA" id="ARBA00010400"/>
    </source>
</evidence>
<dbReference type="Proteomes" id="UP001165121">
    <property type="component" value="Unassembled WGS sequence"/>
</dbReference>
<evidence type="ECO:0000313" key="9">
    <source>
        <dbReference type="Proteomes" id="UP001165121"/>
    </source>
</evidence>
<keyword evidence="6" id="KW-0843">Virulence</keyword>
<evidence type="ECO:0000256" key="1">
    <source>
        <dbReference type="ARBA" id="ARBA00004340"/>
    </source>
</evidence>
<evidence type="ECO:0000256" key="4">
    <source>
        <dbReference type="ARBA" id="ARBA00022525"/>
    </source>
</evidence>
<dbReference type="InterPro" id="IPR054463">
    <property type="entry name" value="PexRD54_WY"/>
</dbReference>
<keyword evidence="9" id="KW-1185">Reference proteome</keyword>
<comment type="similarity">
    <text evidence="3">Belongs to the RxLR effector family.</text>
</comment>
<evidence type="ECO:0000256" key="2">
    <source>
        <dbReference type="ARBA" id="ARBA00004613"/>
    </source>
</evidence>
<sequence length="227" mass="25338">MKRLEMVRERCCCDTTRVHSPTSFADLESTDPICLRRLIEFSSLFIVIVFDAQLDAVAGSKLRSSVASAWTGVYTPSGNGISTVRALRSGDDGNNGERGGFRWLDQGKSAVAVFVRMRLDKADSSLIYSAEFPQWLDYVGYLNAKGSTKETSAMSILSSHLGDETLYKMIDEAQFITGTKDLAAHLERKLMQYWVVTAKAPGDAFHFMELNKAERNLLQNTKFNAWV</sequence>
<comment type="caution">
    <text evidence="8">The sequence shown here is derived from an EMBL/GenBank/DDBJ whole genome shotgun (WGS) entry which is preliminary data.</text>
</comment>
<evidence type="ECO:0000259" key="7">
    <source>
        <dbReference type="Pfam" id="PF22748"/>
    </source>
</evidence>
<keyword evidence="5" id="KW-0732">Signal</keyword>
<dbReference type="EMBL" id="BSXT01002203">
    <property type="protein sequence ID" value="GMF47785.1"/>
    <property type="molecule type" value="Genomic_DNA"/>
</dbReference>
<dbReference type="Pfam" id="PF22748">
    <property type="entry name" value="PexRD54_WY"/>
    <property type="match status" value="1"/>
</dbReference>
<feature type="domain" description="RxLR effector PexRD54 WY" evidence="7">
    <location>
        <begin position="192"/>
        <end position="227"/>
    </location>
</feature>
<evidence type="ECO:0000313" key="8">
    <source>
        <dbReference type="EMBL" id="GMF47785.1"/>
    </source>
</evidence>
<keyword evidence="4" id="KW-0964">Secreted</keyword>
<comment type="subcellular location">
    <subcellularLocation>
        <location evidence="1">Host cell</location>
    </subcellularLocation>
    <subcellularLocation>
        <location evidence="2">Secreted</location>
    </subcellularLocation>
</comment>
<evidence type="ECO:0000256" key="5">
    <source>
        <dbReference type="ARBA" id="ARBA00022729"/>
    </source>
</evidence>
<name>A0A9W7CYN5_9STRA</name>
<protein>
    <submittedName>
        <fullName evidence="8">Unnamed protein product</fullName>
    </submittedName>
</protein>
<gene>
    <name evidence="8" type="ORF">Pfra01_001819200</name>
</gene>
<reference evidence="8" key="1">
    <citation type="submission" date="2023-04" db="EMBL/GenBank/DDBJ databases">
        <title>Phytophthora fragariaefolia NBRC 109709.</title>
        <authorList>
            <person name="Ichikawa N."/>
            <person name="Sato H."/>
            <person name="Tonouchi N."/>
        </authorList>
    </citation>
    <scope>NUCLEOTIDE SEQUENCE</scope>
    <source>
        <strain evidence="8">NBRC 109709</strain>
    </source>
</reference>